<organism evidence="1 2">
    <name type="scientific">Taklimakanibacter albus</name>
    <dbReference type="NCBI Taxonomy" id="2800327"/>
    <lineage>
        <taxon>Bacteria</taxon>
        <taxon>Pseudomonadati</taxon>
        <taxon>Pseudomonadota</taxon>
        <taxon>Alphaproteobacteria</taxon>
        <taxon>Hyphomicrobiales</taxon>
        <taxon>Aestuariivirgaceae</taxon>
        <taxon>Taklimakanibacter</taxon>
    </lineage>
</organism>
<reference evidence="1" key="1">
    <citation type="submission" date="2021-01" db="EMBL/GenBank/DDBJ databases">
        <authorList>
            <person name="Sun Q."/>
        </authorList>
    </citation>
    <scope>NUCLEOTIDE SEQUENCE</scope>
    <source>
        <strain evidence="1">YIM B02566</strain>
    </source>
</reference>
<comment type="caution">
    <text evidence="1">The sequence shown here is derived from an EMBL/GenBank/DDBJ whole genome shotgun (WGS) entry which is preliminary data.</text>
</comment>
<dbReference type="Proteomes" id="UP000616151">
    <property type="component" value="Unassembled WGS sequence"/>
</dbReference>
<dbReference type="EMBL" id="JAENHL010000008">
    <property type="protein sequence ID" value="MBK1869816.1"/>
    <property type="molecule type" value="Genomic_DNA"/>
</dbReference>
<sequence length="112" mass="12427">MLCLRGALLCALAFVTLPVVARAEDQTAYQIVLKGKAFAPEHLKVPAGKTFFIKVRNDNDAPAEFESKDFKVEKIVAGHSEILARVKALKPGTYTFFDDYHEDETRGIITAE</sequence>
<accession>A0ACC5RAV7</accession>
<keyword evidence="2" id="KW-1185">Reference proteome</keyword>
<protein>
    <submittedName>
        <fullName evidence="1">Cupredoxin domain-containing protein</fullName>
    </submittedName>
</protein>
<evidence type="ECO:0000313" key="1">
    <source>
        <dbReference type="EMBL" id="MBK1869816.1"/>
    </source>
</evidence>
<gene>
    <name evidence="1" type="ORF">JHL16_25865</name>
</gene>
<name>A0ACC5RAV7_9HYPH</name>
<proteinExistence type="predicted"/>
<evidence type="ECO:0000313" key="2">
    <source>
        <dbReference type="Proteomes" id="UP000616151"/>
    </source>
</evidence>